<dbReference type="Gene3D" id="3.90.180.10">
    <property type="entry name" value="Medium-chain alcohol dehydrogenases, catalytic domain"/>
    <property type="match status" value="1"/>
</dbReference>
<dbReference type="GO" id="GO:0008270">
    <property type="term" value="F:zinc ion binding"/>
    <property type="evidence" value="ECO:0007669"/>
    <property type="project" value="InterPro"/>
</dbReference>
<proteinExistence type="inferred from homology"/>
<evidence type="ECO:0000256" key="1">
    <source>
        <dbReference type="ARBA" id="ARBA00022723"/>
    </source>
</evidence>
<dbReference type="EMBL" id="CP037423">
    <property type="protein sequence ID" value="QDV46282.1"/>
    <property type="molecule type" value="Genomic_DNA"/>
</dbReference>
<dbReference type="Pfam" id="PF00107">
    <property type="entry name" value="ADH_zinc_N"/>
    <property type="match status" value="1"/>
</dbReference>
<dbReference type="GO" id="GO:0003939">
    <property type="term" value="F:L-iditol 2-dehydrogenase (NAD+) activity"/>
    <property type="evidence" value="ECO:0007669"/>
    <property type="project" value="UniProtKB-EC"/>
</dbReference>
<comment type="similarity">
    <text evidence="4">Belongs to the zinc-containing alcohol dehydrogenase family.</text>
</comment>
<dbReference type="AlphaFoldDB" id="A0A518HZK3"/>
<protein>
    <submittedName>
        <fullName evidence="6">Sorbitol dehydrogenase</fullName>
        <ecNumber evidence="6">1.1.1.14</ecNumber>
    </submittedName>
</protein>
<evidence type="ECO:0000256" key="2">
    <source>
        <dbReference type="ARBA" id="ARBA00022833"/>
    </source>
</evidence>
<dbReference type="EC" id="1.1.1.14" evidence="6"/>
<dbReference type="InterPro" id="IPR011032">
    <property type="entry name" value="GroES-like_sf"/>
</dbReference>
<name>A0A518HZK3_9BACT</name>
<dbReference type="InterPro" id="IPR050129">
    <property type="entry name" value="Zn_alcohol_dh"/>
</dbReference>
<dbReference type="SMART" id="SM00829">
    <property type="entry name" value="PKS_ER"/>
    <property type="match status" value="1"/>
</dbReference>
<keyword evidence="7" id="KW-1185">Reference proteome</keyword>
<dbReference type="PANTHER" id="PTHR43401:SF2">
    <property type="entry name" value="L-THREONINE 3-DEHYDROGENASE"/>
    <property type="match status" value="1"/>
</dbReference>
<keyword evidence="2 4" id="KW-0862">Zinc</keyword>
<reference evidence="6 7" key="1">
    <citation type="submission" date="2019-03" db="EMBL/GenBank/DDBJ databases">
        <title>Deep-cultivation of Planctomycetes and their phenomic and genomic characterization uncovers novel biology.</title>
        <authorList>
            <person name="Wiegand S."/>
            <person name="Jogler M."/>
            <person name="Boedeker C."/>
            <person name="Pinto D."/>
            <person name="Vollmers J."/>
            <person name="Rivas-Marin E."/>
            <person name="Kohn T."/>
            <person name="Peeters S.H."/>
            <person name="Heuer A."/>
            <person name="Rast P."/>
            <person name="Oberbeckmann S."/>
            <person name="Bunk B."/>
            <person name="Jeske O."/>
            <person name="Meyerdierks A."/>
            <person name="Storesund J.E."/>
            <person name="Kallscheuer N."/>
            <person name="Luecker S."/>
            <person name="Lage O.M."/>
            <person name="Pohl T."/>
            <person name="Merkel B.J."/>
            <person name="Hornburger P."/>
            <person name="Mueller R.-W."/>
            <person name="Bruemmer F."/>
            <person name="Labrenz M."/>
            <person name="Spormann A.M."/>
            <person name="Op den Camp H."/>
            <person name="Overmann J."/>
            <person name="Amann R."/>
            <person name="Jetten M.S.M."/>
            <person name="Mascher T."/>
            <person name="Medema M.H."/>
            <person name="Devos D.P."/>
            <person name="Kaster A.-K."/>
            <person name="Ovreas L."/>
            <person name="Rohde M."/>
            <person name="Galperin M.Y."/>
            <person name="Jogler C."/>
        </authorList>
    </citation>
    <scope>NUCLEOTIDE SEQUENCE [LARGE SCALE GENOMIC DNA]</scope>
    <source>
        <strain evidence="6 7">Enr13</strain>
    </source>
</reference>
<gene>
    <name evidence="6" type="primary">gutB_2</name>
    <name evidence="6" type="ORF">Enr13x_61910</name>
</gene>
<evidence type="ECO:0000313" key="6">
    <source>
        <dbReference type="EMBL" id="QDV46282.1"/>
    </source>
</evidence>
<dbReference type="InterPro" id="IPR013154">
    <property type="entry name" value="ADH-like_N"/>
</dbReference>
<dbReference type="CDD" id="cd08236">
    <property type="entry name" value="sugar_DH"/>
    <property type="match status" value="1"/>
</dbReference>
<evidence type="ECO:0000256" key="4">
    <source>
        <dbReference type="RuleBase" id="RU361277"/>
    </source>
</evidence>
<evidence type="ECO:0000259" key="5">
    <source>
        <dbReference type="SMART" id="SM00829"/>
    </source>
</evidence>
<dbReference type="OrthoDB" id="239596at2"/>
<feature type="domain" description="Enoyl reductase (ER)" evidence="5">
    <location>
        <begin position="7"/>
        <end position="341"/>
    </location>
</feature>
<dbReference type="InterPro" id="IPR002328">
    <property type="entry name" value="ADH_Zn_CS"/>
</dbReference>
<dbReference type="SUPFAM" id="SSF50129">
    <property type="entry name" value="GroES-like"/>
    <property type="match status" value="1"/>
</dbReference>
<keyword evidence="1 4" id="KW-0479">Metal-binding</keyword>
<dbReference type="PANTHER" id="PTHR43401">
    <property type="entry name" value="L-THREONINE 3-DEHYDROGENASE"/>
    <property type="match status" value="1"/>
</dbReference>
<organism evidence="6 7">
    <name type="scientific">Stieleria neptunia</name>
    <dbReference type="NCBI Taxonomy" id="2527979"/>
    <lineage>
        <taxon>Bacteria</taxon>
        <taxon>Pseudomonadati</taxon>
        <taxon>Planctomycetota</taxon>
        <taxon>Planctomycetia</taxon>
        <taxon>Pirellulales</taxon>
        <taxon>Pirellulaceae</taxon>
        <taxon>Stieleria</taxon>
    </lineage>
</organism>
<dbReference type="KEGG" id="snep:Enr13x_61910"/>
<dbReference type="RefSeq" id="WP_145390419.1">
    <property type="nucleotide sequence ID" value="NZ_CP037423.1"/>
</dbReference>
<accession>A0A518HZK3</accession>
<dbReference type="PROSITE" id="PS00059">
    <property type="entry name" value="ADH_ZINC"/>
    <property type="match status" value="1"/>
</dbReference>
<evidence type="ECO:0000313" key="7">
    <source>
        <dbReference type="Proteomes" id="UP000319004"/>
    </source>
</evidence>
<sequence length="347" mass="36362">MKAMLLTEYKHLEVTEVDNPTVGPKDLLVQVKACGICGSDIHGYDGSSGRRIPPLVMGHEASGVVAEIGSEVTGFAVGDHVTFDSTVSCGDCFHCRRGEINLCDNRTVLGVSCGEYRRHGAFAELVSVPQHICYRLPEEMPFEHAALIEAVSVAVHAANRTPVQLGDTAVVVGSGMIGLLTIQAIRLAGCAKVIAVDLDQDRLDAALSLGADVALKADEVDVAEEVRKLTAGRGADVALEVVGASATIDTAIACLRKGGSITLVGNLAPRVEVPLQAIVTRELNVFGTCASCGEYPACIELMRSGAIQVAPLITATATLEEGPEWFSRLYAGEKGAMKVVIQPGVSA</sequence>
<dbReference type="InterPro" id="IPR020843">
    <property type="entry name" value="ER"/>
</dbReference>
<dbReference type="Gene3D" id="3.40.50.720">
    <property type="entry name" value="NAD(P)-binding Rossmann-like Domain"/>
    <property type="match status" value="1"/>
</dbReference>
<evidence type="ECO:0000256" key="3">
    <source>
        <dbReference type="ARBA" id="ARBA00023002"/>
    </source>
</evidence>
<dbReference type="SUPFAM" id="SSF51735">
    <property type="entry name" value="NAD(P)-binding Rossmann-fold domains"/>
    <property type="match status" value="1"/>
</dbReference>
<dbReference type="InterPro" id="IPR036291">
    <property type="entry name" value="NAD(P)-bd_dom_sf"/>
</dbReference>
<keyword evidence="3 6" id="KW-0560">Oxidoreductase</keyword>
<dbReference type="Proteomes" id="UP000319004">
    <property type="component" value="Chromosome"/>
</dbReference>
<dbReference type="InterPro" id="IPR013149">
    <property type="entry name" value="ADH-like_C"/>
</dbReference>
<comment type="cofactor">
    <cofactor evidence="4">
        <name>Zn(2+)</name>
        <dbReference type="ChEBI" id="CHEBI:29105"/>
    </cofactor>
</comment>
<dbReference type="Pfam" id="PF08240">
    <property type="entry name" value="ADH_N"/>
    <property type="match status" value="1"/>
</dbReference>